<accession>A0A0P6XDB7</accession>
<comment type="caution">
    <text evidence="3">The sequence shown here is derived from an EMBL/GenBank/DDBJ whole genome shotgun (WGS) entry which is preliminary data.</text>
</comment>
<reference evidence="3 4" key="1">
    <citation type="submission" date="2015-07" db="EMBL/GenBank/DDBJ databases">
        <title>Draft genome of Bellilinea caldifistulae DSM 17877.</title>
        <authorList>
            <person name="Hemp J."/>
            <person name="Ward L.M."/>
            <person name="Pace L.A."/>
            <person name="Fischer W.W."/>
        </authorList>
    </citation>
    <scope>NUCLEOTIDE SEQUENCE [LARGE SCALE GENOMIC DNA]</scope>
    <source>
        <strain evidence="3 4">GOMI-1</strain>
    </source>
</reference>
<gene>
    <name evidence="3" type="ORF">AC812_02465</name>
</gene>
<evidence type="ECO:0000313" key="3">
    <source>
        <dbReference type="EMBL" id="KPL77731.1"/>
    </source>
</evidence>
<name>A0A0P6XDB7_9CHLR</name>
<dbReference type="Proteomes" id="UP000050514">
    <property type="component" value="Unassembled WGS sequence"/>
</dbReference>
<evidence type="ECO:0000313" key="4">
    <source>
        <dbReference type="Proteomes" id="UP000050514"/>
    </source>
</evidence>
<dbReference type="GO" id="GO:0006355">
    <property type="term" value="P:regulation of DNA-templated transcription"/>
    <property type="evidence" value="ECO:0007669"/>
    <property type="project" value="InterPro"/>
</dbReference>
<sequence>MNRNTKGLTSFEELPAVDPAVESLLGQGQRRQDEARLARAERSRKKKERERAEKRKPNRINLDLPVDLKKRLEQLAKKEGVPISQLVAFLLYEPVHQLESRAISLWGYKTASGCPKFECNLDLKRRADEAARKT</sequence>
<proteinExistence type="predicted"/>
<evidence type="ECO:0000259" key="2">
    <source>
        <dbReference type="Pfam" id="PF07878"/>
    </source>
</evidence>
<dbReference type="Pfam" id="PF07878">
    <property type="entry name" value="RHH_5"/>
    <property type="match status" value="1"/>
</dbReference>
<feature type="compositionally biased region" description="Basic and acidic residues" evidence="1">
    <location>
        <begin position="30"/>
        <end position="41"/>
    </location>
</feature>
<dbReference type="AlphaFoldDB" id="A0A0P6XDB7"/>
<dbReference type="SUPFAM" id="SSF47598">
    <property type="entry name" value="Ribbon-helix-helix"/>
    <property type="match status" value="1"/>
</dbReference>
<feature type="domain" description="CopG-like ribbon-helix-helix" evidence="2">
    <location>
        <begin position="59"/>
        <end position="95"/>
    </location>
</feature>
<evidence type="ECO:0000256" key="1">
    <source>
        <dbReference type="SAM" id="MobiDB-lite"/>
    </source>
</evidence>
<dbReference type="EMBL" id="LGHJ01000008">
    <property type="protein sequence ID" value="KPL77731.1"/>
    <property type="molecule type" value="Genomic_DNA"/>
</dbReference>
<organism evidence="3 4">
    <name type="scientific">Bellilinea caldifistulae</name>
    <dbReference type="NCBI Taxonomy" id="360411"/>
    <lineage>
        <taxon>Bacteria</taxon>
        <taxon>Bacillati</taxon>
        <taxon>Chloroflexota</taxon>
        <taxon>Anaerolineae</taxon>
        <taxon>Anaerolineales</taxon>
        <taxon>Anaerolineaceae</taxon>
        <taxon>Bellilinea</taxon>
    </lineage>
</organism>
<dbReference type="STRING" id="360411.AC812_02465"/>
<dbReference type="InterPro" id="IPR012869">
    <property type="entry name" value="RHH_5"/>
</dbReference>
<feature type="region of interest" description="Disordered" evidence="1">
    <location>
        <begin position="23"/>
        <end position="59"/>
    </location>
</feature>
<dbReference type="InterPro" id="IPR010985">
    <property type="entry name" value="Ribbon_hlx_hlx"/>
</dbReference>
<keyword evidence="4" id="KW-1185">Reference proteome</keyword>
<protein>
    <recommendedName>
        <fullName evidence="2">CopG-like ribbon-helix-helix domain-containing protein</fullName>
    </recommendedName>
</protein>
<dbReference type="RefSeq" id="WP_061914264.1">
    <property type="nucleotide sequence ID" value="NZ_DF967971.1"/>
</dbReference>